<dbReference type="EMBL" id="CYGY02000095">
    <property type="protein sequence ID" value="SIT50822.1"/>
    <property type="molecule type" value="Genomic_DNA"/>
</dbReference>
<reference evidence="1" key="1">
    <citation type="submission" date="2016-12" db="EMBL/GenBank/DDBJ databases">
        <authorList>
            <person name="Moulin L."/>
        </authorList>
    </citation>
    <scope>NUCLEOTIDE SEQUENCE [LARGE SCALE GENOMIC DNA]</scope>
    <source>
        <strain evidence="1">STM 7183</strain>
    </source>
</reference>
<name>A0A1N7SU06_9BURK</name>
<accession>A0A1N7SU06</accession>
<dbReference type="AlphaFoldDB" id="A0A1N7SU06"/>
<evidence type="ECO:0000313" key="1">
    <source>
        <dbReference type="EMBL" id="SIT50822.1"/>
    </source>
</evidence>
<gene>
    <name evidence="1" type="ORF">BN2476_950017</name>
</gene>
<protein>
    <submittedName>
        <fullName evidence="1">Uncharacterized protein</fullName>
    </submittedName>
</protein>
<keyword evidence="2" id="KW-1185">Reference proteome</keyword>
<comment type="caution">
    <text evidence="1">The sequence shown here is derived from an EMBL/GenBank/DDBJ whole genome shotgun (WGS) entry which is preliminary data.</text>
</comment>
<sequence length="93" mass="10751">MDNFVENVPCKLLGRPSRKPRIGEREPLSTKKWLKIMRLDGIKWASEHFHAAKPRPSRHVDTFNNPAKGTYEVLDLTGRSVYRLSGLFTRFLA</sequence>
<organism evidence="1 2">
    <name type="scientific">Paraburkholderia piptadeniae</name>
    <dbReference type="NCBI Taxonomy" id="1701573"/>
    <lineage>
        <taxon>Bacteria</taxon>
        <taxon>Pseudomonadati</taxon>
        <taxon>Pseudomonadota</taxon>
        <taxon>Betaproteobacteria</taxon>
        <taxon>Burkholderiales</taxon>
        <taxon>Burkholderiaceae</taxon>
        <taxon>Paraburkholderia</taxon>
    </lineage>
</organism>
<proteinExistence type="predicted"/>
<evidence type="ECO:0000313" key="2">
    <source>
        <dbReference type="Proteomes" id="UP000195569"/>
    </source>
</evidence>
<dbReference type="Proteomes" id="UP000195569">
    <property type="component" value="Unassembled WGS sequence"/>
</dbReference>